<accession>A0A0D0BAQ1</accession>
<evidence type="ECO:0000259" key="5">
    <source>
        <dbReference type="PROSITE" id="PS51987"/>
    </source>
</evidence>
<dbReference type="InterPro" id="IPR008146">
    <property type="entry name" value="Gln_synth_cat_dom"/>
</dbReference>
<keyword evidence="7" id="KW-1185">Reference proteome</keyword>
<protein>
    <recommendedName>
        <fullName evidence="1">Glutamine synthetase</fullName>
    </recommendedName>
</protein>
<dbReference type="PROSITE" id="PS51987">
    <property type="entry name" value="GS_CATALYTIC"/>
    <property type="match status" value="1"/>
</dbReference>
<dbReference type="SUPFAM" id="SSF54368">
    <property type="entry name" value="Glutamine synthetase, N-terminal domain"/>
    <property type="match status" value="1"/>
</dbReference>
<name>A0A0D0BAQ1_9AGAR</name>
<dbReference type="SMART" id="SM01230">
    <property type="entry name" value="Gln-synt_C"/>
    <property type="match status" value="1"/>
</dbReference>
<proteinExistence type="inferred from homology"/>
<dbReference type="Gene3D" id="3.10.20.70">
    <property type="entry name" value="Glutamine synthetase, N-terminal domain"/>
    <property type="match status" value="1"/>
</dbReference>
<dbReference type="PANTHER" id="PTHR43785">
    <property type="entry name" value="GAMMA-GLUTAMYLPUTRESCINE SYNTHETASE"/>
    <property type="match status" value="1"/>
</dbReference>
<evidence type="ECO:0000313" key="7">
    <source>
        <dbReference type="Proteomes" id="UP000053593"/>
    </source>
</evidence>
<dbReference type="OrthoDB" id="3364440at2759"/>
<dbReference type="GO" id="GO:0004356">
    <property type="term" value="F:glutamine synthetase activity"/>
    <property type="evidence" value="ECO:0007669"/>
    <property type="project" value="InterPro"/>
</dbReference>
<keyword evidence="2" id="KW-0436">Ligase</keyword>
<gene>
    <name evidence="6" type="ORF">GYMLUDRAFT_243963</name>
</gene>
<comment type="similarity">
    <text evidence="3 4">Belongs to the glutamine synthetase family.</text>
</comment>
<evidence type="ECO:0000256" key="3">
    <source>
        <dbReference type="PROSITE-ProRule" id="PRU01331"/>
    </source>
</evidence>
<dbReference type="Proteomes" id="UP000053593">
    <property type="component" value="Unassembled WGS sequence"/>
</dbReference>
<evidence type="ECO:0000313" key="6">
    <source>
        <dbReference type="EMBL" id="KIK60795.1"/>
    </source>
</evidence>
<evidence type="ECO:0000256" key="1">
    <source>
        <dbReference type="ARBA" id="ARBA00021364"/>
    </source>
</evidence>
<dbReference type="PANTHER" id="PTHR43785:SF2">
    <property type="entry name" value="TYPE-1 GLUTAMINE SYNTHETASE 1"/>
    <property type="match status" value="1"/>
</dbReference>
<dbReference type="HOGENOM" id="CLU_017290_6_1_1"/>
<evidence type="ECO:0000256" key="2">
    <source>
        <dbReference type="ARBA" id="ARBA00022598"/>
    </source>
</evidence>
<evidence type="ECO:0000256" key="4">
    <source>
        <dbReference type="RuleBase" id="RU000384"/>
    </source>
</evidence>
<sequence>MEYSHGVEYKPETLRKTVHTLKTAVQNGAKYVRIYFVNLSNIRRCRVLPIEYFTELVHSNRPGVNIAKVSLGLIYLITPSGFSSIGEYLYTPDLSTLRLLPFAPGHVAVLGYFEEKTPYPGPNGDLTVKVPLCPRTLLKRVVEDAQQSCQSKFLVGFETEFILLSSTRPVTPSNVHQWSGSAAFLAGSKEALLLEEIGDSMRQAGLSLQMIHSEAAPGQYELVSGPLTPLDAADQVVFVHELVQNLAAKHGLHATFAPRPFMNSAGSAAHIHISVHRESENKPMDNLSPTESSFLAGILDHLPALPVITLPTPASYKRVADGVWSGGTYVHYGTENREAPIRLTNATAPRSRRFELRFVDGTANPHLALAAIIGAGLTGLKSGKALEVQDVRGPKCAWEMDDAERRSLGITKRMPLNIEQARSYLEQDEIMKEVLGAELVEKYLSVNKTLGDALSNQGEDEKNELSRLVEFY</sequence>
<reference evidence="6 7" key="1">
    <citation type="submission" date="2014-04" db="EMBL/GenBank/DDBJ databases">
        <title>Evolutionary Origins and Diversification of the Mycorrhizal Mutualists.</title>
        <authorList>
            <consortium name="DOE Joint Genome Institute"/>
            <consortium name="Mycorrhizal Genomics Consortium"/>
            <person name="Kohler A."/>
            <person name="Kuo A."/>
            <person name="Nagy L.G."/>
            <person name="Floudas D."/>
            <person name="Copeland A."/>
            <person name="Barry K.W."/>
            <person name="Cichocki N."/>
            <person name="Veneault-Fourrey C."/>
            <person name="LaButti K."/>
            <person name="Lindquist E.A."/>
            <person name="Lipzen A."/>
            <person name="Lundell T."/>
            <person name="Morin E."/>
            <person name="Murat C."/>
            <person name="Riley R."/>
            <person name="Ohm R."/>
            <person name="Sun H."/>
            <person name="Tunlid A."/>
            <person name="Henrissat B."/>
            <person name="Grigoriev I.V."/>
            <person name="Hibbett D.S."/>
            <person name="Martin F."/>
        </authorList>
    </citation>
    <scope>NUCLEOTIDE SEQUENCE [LARGE SCALE GENOMIC DNA]</scope>
    <source>
        <strain evidence="6 7">FD-317 M1</strain>
    </source>
</reference>
<dbReference type="EMBL" id="KN834773">
    <property type="protein sequence ID" value="KIK60795.1"/>
    <property type="molecule type" value="Genomic_DNA"/>
</dbReference>
<feature type="domain" description="GS catalytic" evidence="5">
    <location>
        <begin position="134"/>
        <end position="472"/>
    </location>
</feature>
<dbReference type="InterPro" id="IPR036651">
    <property type="entry name" value="Gln_synt_N_sf"/>
</dbReference>
<organism evidence="6 7">
    <name type="scientific">Collybiopsis luxurians FD-317 M1</name>
    <dbReference type="NCBI Taxonomy" id="944289"/>
    <lineage>
        <taxon>Eukaryota</taxon>
        <taxon>Fungi</taxon>
        <taxon>Dikarya</taxon>
        <taxon>Basidiomycota</taxon>
        <taxon>Agaricomycotina</taxon>
        <taxon>Agaricomycetes</taxon>
        <taxon>Agaricomycetidae</taxon>
        <taxon>Agaricales</taxon>
        <taxon>Marasmiineae</taxon>
        <taxon>Omphalotaceae</taxon>
        <taxon>Collybiopsis</taxon>
        <taxon>Collybiopsis luxurians</taxon>
    </lineage>
</organism>
<dbReference type="GO" id="GO:0006542">
    <property type="term" value="P:glutamine biosynthetic process"/>
    <property type="evidence" value="ECO:0007669"/>
    <property type="project" value="InterPro"/>
</dbReference>
<dbReference type="InterPro" id="IPR014746">
    <property type="entry name" value="Gln_synth/guanido_kin_cat_dom"/>
</dbReference>
<dbReference type="AlphaFoldDB" id="A0A0D0BAQ1"/>
<dbReference type="SUPFAM" id="SSF55931">
    <property type="entry name" value="Glutamine synthetase/guanido kinase"/>
    <property type="match status" value="1"/>
</dbReference>
<dbReference type="Gene3D" id="3.30.590.10">
    <property type="entry name" value="Glutamine synthetase/guanido kinase, catalytic domain"/>
    <property type="match status" value="1"/>
</dbReference>
<dbReference type="Pfam" id="PF00120">
    <property type="entry name" value="Gln-synt_C"/>
    <property type="match status" value="1"/>
</dbReference>